<feature type="domain" description="DALR anticodon binding" evidence="11">
    <location>
        <begin position="586"/>
        <end position="679"/>
    </location>
</feature>
<dbReference type="EMBL" id="FQVL01000002">
    <property type="protein sequence ID" value="SHE64653.1"/>
    <property type="molecule type" value="Genomic_DNA"/>
</dbReference>
<dbReference type="Pfam" id="PF02092">
    <property type="entry name" value="tRNA_synt_2f"/>
    <property type="match status" value="1"/>
</dbReference>
<proteinExistence type="inferred from homology"/>
<evidence type="ECO:0000256" key="1">
    <source>
        <dbReference type="ARBA" id="ARBA00004496"/>
    </source>
</evidence>
<dbReference type="GO" id="GO:0004820">
    <property type="term" value="F:glycine-tRNA ligase activity"/>
    <property type="evidence" value="ECO:0007669"/>
    <property type="project" value="UniProtKB-UniRule"/>
</dbReference>
<dbReference type="PROSITE" id="PS50861">
    <property type="entry name" value="AA_TRNA_LIGASE_II_GLYAB"/>
    <property type="match status" value="1"/>
</dbReference>
<dbReference type="GO" id="GO:0005829">
    <property type="term" value="C:cytosol"/>
    <property type="evidence" value="ECO:0007669"/>
    <property type="project" value="TreeGrafter"/>
</dbReference>
<dbReference type="PANTHER" id="PTHR30075">
    <property type="entry name" value="GLYCYL-TRNA SYNTHETASE"/>
    <property type="match status" value="1"/>
</dbReference>
<dbReference type="EC" id="6.1.1.14" evidence="10"/>
<dbReference type="GO" id="GO:0006420">
    <property type="term" value="P:arginyl-tRNA aminoacylation"/>
    <property type="evidence" value="ECO:0007669"/>
    <property type="project" value="InterPro"/>
</dbReference>
<evidence type="ECO:0000256" key="7">
    <source>
        <dbReference type="ARBA" id="ARBA00022917"/>
    </source>
</evidence>
<comment type="catalytic activity">
    <reaction evidence="9 10">
        <text>tRNA(Gly) + glycine + ATP = glycyl-tRNA(Gly) + AMP + diphosphate</text>
        <dbReference type="Rhea" id="RHEA:16013"/>
        <dbReference type="Rhea" id="RHEA-COMP:9664"/>
        <dbReference type="Rhea" id="RHEA-COMP:9683"/>
        <dbReference type="ChEBI" id="CHEBI:30616"/>
        <dbReference type="ChEBI" id="CHEBI:33019"/>
        <dbReference type="ChEBI" id="CHEBI:57305"/>
        <dbReference type="ChEBI" id="CHEBI:78442"/>
        <dbReference type="ChEBI" id="CHEBI:78522"/>
        <dbReference type="ChEBI" id="CHEBI:456215"/>
        <dbReference type="EC" id="6.1.1.14"/>
    </reaction>
</comment>
<dbReference type="GO" id="GO:0005524">
    <property type="term" value="F:ATP binding"/>
    <property type="evidence" value="ECO:0007669"/>
    <property type="project" value="UniProtKB-UniRule"/>
</dbReference>
<dbReference type="HAMAP" id="MF_00255">
    <property type="entry name" value="Gly_tRNA_synth_beta"/>
    <property type="match status" value="1"/>
</dbReference>
<keyword evidence="3 10" id="KW-0963">Cytoplasm</keyword>
<dbReference type="Proteomes" id="UP000184476">
    <property type="component" value="Unassembled WGS sequence"/>
</dbReference>
<dbReference type="InterPro" id="IPR006194">
    <property type="entry name" value="Gly-tRNA-synth_heterodimer"/>
</dbReference>
<sequence length="701" mass="80116">MSQDLLIEIGCEEIPARFIDQAVTQLGNLTEKWLDQERIQFRMLKTYATPRRLAVLVKEVAQTQADQTEEVRGPALRIAQAQDGSWSPAAQGFARKQGVTVDELEIREHKGEKYIFAIRHEVGISTSSLVQSKFVQVLQAIQFPSTMRWGDRHRFVRPIRWLVALYGEEMIPLKWAGLEAGRQTVGHRFLGKEISLSSASCYVEALAAESVIVDVKERKEKIVAQIEELARQYDCNIPIDPGLLQEVTHLVEYPTALVGSFDQKFLVLPKKVLTTTMREHQRYFPVENTKGELLPLFVTVRNGDKRSLELVKRGNEKVLQARLADAQFFYLEDRKLSIDAAVKQLDRIIFREKLGSMGDRVRRIYAIVTELGERFHLDQTSQKQLQRAAHICKFDLATQMVDEFSKLEGYMGYIYAKEAGEDERVARAIDEHHAPRTANDQLPTDILGALLSLADKMDTIAASFGIGVHPSGSQDPYGLRRRALGVVQILLDQSEIELTYHDLIQISLRILEQEELLKEDRSKVELSLLEFFRMRVRSIQLEQQIRYDVVDALLKNDQEPLSYRFQKAAFLEQKLGQEQFKWEVEAFTRTANIVQSQKAQVAQLLPEQLTEPAEKELYEALLQAEVSQRAADQAQNPEAAYQAIQKMAPVIHRFFDQILVMVEDEAIRTNRLALLKSVMDCTISFANFQEIVFPQEESVLS</sequence>
<organism evidence="12 13">
    <name type="scientific">Seinonella peptonophila</name>
    <dbReference type="NCBI Taxonomy" id="112248"/>
    <lineage>
        <taxon>Bacteria</taxon>
        <taxon>Bacillati</taxon>
        <taxon>Bacillota</taxon>
        <taxon>Bacilli</taxon>
        <taxon>Bacillales</taxon>
        <taxon>Thermoactinomycetaceae</taxon>
        <taxon>Seinonella</taxon>
    </lineage>
</organism>
<dbReference type="SUPFAM" id="SSF109604">
    <property type="entry name" value="HD-domain/PDEase-like"/>
    <property type="match status" value="1"/>
</dbReference>
<evidence type="ECO:0000256" key="3">
    <source>
        <dbReference type="ARBA" id="ARBA00022490"/>
    </source>
</evidence>
<dbReference type="AlphaFoldDB" id="A0A1M4V714"/>
<evidence type="ECO:0000256" key="5">
    <source>
        <dbReference type="ARBA" id="ARBA00022741"/>
    </source>
</evidence>
<dbReference type="OrthoDB" id="9775440at2"/>
<evidence type="ECO:0000259" key="11">
    <source>
        <dbReference type="Pfam" id="PF05746"/>
    </source>
</evidence>
<evidence type="ECO:0000256" key="8">
    <source>
        <dbReference type="ARBA" id="ARBA00023146"/>
    </source>
</evidence>
<gene>
    <name evidence="10" type="primary">glyS</name>
    <name evidence="12" type="ORF">SAMN05444392_102201</name>
</gene>
<dbReference type="PANTHER" id="PTHR30075:SF2">
    <property type="entry name" value="GLYCINE--TRNA LIGASE, CHLOROPLASTIC_MITOCHONDRIAL 2"/>
    <property type="match status" value="1"/>
</dbReference>
<dbReference type="STRING" id="112248.SAMN05444392_102201"/>
<evidence type="ECO:0000256" key="10">
    <source>
        <dbReference type="HAMAP-Rule" id="MF_00255"/>
    </source>
</evidence>
<keyword evidence="6 10" id="KW-0067">ATP-binding</keyword>
<dbReference type="InterPro" id="IPR008909">
    <property type="entry name" value="DALR_anticod-bd"/>
</dbReference>
<evidence type="ECO:0000256" key="6">
    <source>
        <dbReference type="ARBA" id="ARBA00022840"/>
    </source>
</evidence>
<dbReference type="RefSeq" id="WP_073153468.1">
    <property type="nucleotide sequence ID" value="NZ_FQVL01000002.1"/>
</dbReference>
<protein>
    <recommendedName>
        <fullName evidence="10">Glycine--tRNA ligase beta subunit</fullName>
        <ecNumber evidence="10">6.1.1.14</ecNumber>
    </recommendedName>
    <alternativeName>
        <fullName evidence="10">Glycyl-tRNA synthetase beta subunit</fullName>
        <shortName evidence="10">GlyRS</shortName>
    </alternativeName>
</protein>
<evidence type="ECO:0000256" key="9">
    <source>
        <dbReference type="ARBA" id="ARBA00047937"/>
    </source>
</evidence>
<dbReference type="GO" id="GO:0004814">
    <property type="term" value="F:arginine-tRNA ligase activity"/>
    <property type="evidence" value="ECO:0007669"/>
    <property type="project" value="InterPro"/>
</dbReference>
<evidence type="ECO:0000256" key="2">
    <source>
        <dbReference type="ARBA" id="ARBA00008226"/>
    </source>
</evidence>
<keyword evidence="13" id="KW-1185">Reference proteome</keyword>
<keyword evidence="8 10" id="KW-0030">Aminoacyl-tRNA synthetase</keyword>
<dbReference type="PRINTS" id="PR01045">
    <property type="entry name" value="TRNASYNTHGB"/>
</dbReference>
<keyword evidence="7 10" id="KW-0648">Protein biosynthesis</keyword>
<comment type="similarity">
    <text evidence="2 10">Belongs to the class-II aminoacyl-tRNA synthetase family.</text>
</comment>
<dbReference type="GO" id="GO:0006426">
    <property type="term" value="P:glycyl-tRNA aminoacylation"/>
    <property type="evidence" value="ECO:0007669"/>
    <property type="project" value="UniProtKB-UniRule"/>
</dbReference>
<evidence type="ECO:0000313" key="13">
    <source>
        <dbReference type="Proteomes" id="UP000184476"/>
    </source>
</evidence>
<comment type="subcellular location">
    <subcellularLocation>
        <location evidence="1 10">Cytoplasm</location>
    </subcellularLocation>
</comment>
<accession>A0A1M4V714</accession>
<comment type="subunit">
    <text evidence="10">Tetramer of two alpha and two beta subunits.</text>
</comment>
<keyword evidence="4 10" id="KW-0436">Ligase</keyword>
<dbReference type="NCBIfam" id="TIGR00211">
    <property type="entry name" value="glyS"/>
    <property type="match status" value="1"/>
</dbReference>
<evidence type="ECO:0000313" key="12">
    <source>
        <dbReference type="EMBL" id="SHE64653.1"/>
    </source>
</evidence>
<evidence type="ECO:0000256" key="4">
    <source>
        <dbReference type="ARBA" id="ARBA00022598"/>
    </source>
</evidence>
<dbReference type="InterPro" id="IPR015944">
    <property type="entry name" value="Gly-tRNA-synth_bsu"/>
</dbReference>
<dbReference type="Pfam" id="PF05746">
    <property type="entry name" value="DALR_1"/>
    <property type="match status" value="1"/>
</dbReference>
<name>A0A1M4V714_9BACL</name>
<reference evidence="12 13" key="1">
    <citation type="submission" date="2016-11" db="EMBL/GenBank/DDBJ databases">
        <authorList>
            <person name="Jaros S."/>
            <person name="Januszkiewicz K."/>
            <person name="Wedrychowicz H."/>
        </authorList>
    </citation>
    <scope>NUCLEOTIDE SEQUENCE [LARGE SCALE GENOMIC DNA]</scope>
    <source>
        <strain evidence="12 13">DSM 44666</strain>
    </source>
</reference>
<keyword evidence="5 10" id="KW-0547">Nucleotide-binding</keyword>